<evidence type="ECO:0000313" key="5">
    <source>
        <dbReference type="EMBL" id="KDQ65073.1"/>
    </source>
</evidence>
<comment type="similarity">
    <text evidence="1">Belongs to the IF-3 family.</text>
</comment>
<reference evidence="6" key="1">
    <citation type="journal article" date="2014" name="Proc. Natl. Acad. Sci. U.S.A.">
        <title>Extensive sampling of basidiomycete genomes demonstrates inadequacy of the white-rot/brown-rot paradigm for wood decay fungi.</title>
        <authorList>
            <person name="Riley R."/>
            <person name="Salamov A.A."/>
            <person name="Brown D.W."/>
            <person name="Nagy L.G."/>
            <person name="Floudas D."/>
            <person name="Held B.W."/>
            <person name="Levasseur A."/>
            <person name="Lombard V."/>
            <person name="Morin E."/>
            <person name="Otillar R."/>
            <person name="Lindquist E.A."/>
            <person name="Sun H."/>
            <person name="LaButti K.M."/>
            <person name="Schmutz J."/>
            <person name="Jabbour D."/>
            <person name="Luo H."/>
            <person name="Baker S.E."/>
            <person name="Pisabarro A.G."/>
            <person name="Walton J.D."/>
            <person name="Blanchette R.A."/>
            <person name="Henrissat B."/>
            <person name="Martin F."/>
            <person name="Cullen D."/>
            <person name="Hibbett D.S."/>
            <person name="Grigoriev I.V."/>
        </authorList>
    </citation>
    <scope>NUCLEOTIDE SEQUENCE [LARGE SCALE GENOMIC DNA]</scope>
    <source>
        <strain evidence="6">MUCL 33604</strain>
    </source>
</reference>
<dbReference type="GO" id="GO:0043022">
    <property type="term" value="F:ribosome binding"/>
    <property type="evidence" value="ECO:0007669"/>
    <property type="project" value="TreeGrafter"/>
</dbReference>
<evidence type="ECO:0008006" key="7">
    <source>
        <dbReference type="Google" id="ProtNLM"/>
    </source>
</evidence>
<dbReference type="FunCoup" id="A0A067QDC9">
    <property type="interactions" value="166"/>
</dbReference>
<keyword evidence="3" id="KW-0648">Protein biosynthesis</keyword>
<evidence type="ECO:0000256" key="1">
    <source>
        <dbReference type="ARBA" id="ARBA00005439"/>
    </source>
</evidence>
<dbReference type="GO" id="GO:0005739">
    <property type="term" value="C:mitochondrion"/>
    <property type="evidence" value="ECO:0007669"/>
    <property type="project" value="TreeGrafter"/>
</dbReference>
<evidence type="ECO:0000256" key="3">
    <source>
        <dbReference type="ARBA" id="ARBA00022917"/>
    </source>
</evidence>
<dbReference type="OrthoDB" id="21573at2759"/>
<dbReference type="InterPro" id="IPR001288">
    <property type="entry name" value="Translation_initiation_fac_3"/>
</dbReference>
<evidence type="ECO:0000256" key="2">
    <source>
        <dbReference type="ARBA" id="ARBA00022540"/>
    </source>
</evidence>
<dbReference type="SUPFAM" id="SSF55200">
    <property type="entry name" value="Translation initiation factor IF3, C-terminal domain"/>
    <property type="match status" value="1"/>
</dbReference>
<dbReference type="GO" id="GO:0070124">
    <property type="term" value="P:mitochondrial translational initiation"/>
    <property type="evidence" value="ECO:0007669"/>
    <property type="project" value="TreeGrafter"/>
</dbReference>
<gene>
    <name evidence="5" type="ORF">JAAARDRAFT_146426</name>
</gene>
<keyword evidence="4" id="KW-0175">Coiled coil</keyword>
<dbReference type="Proteomes" id="UP000027265">
    <property type="component" value="Unassembled WGS sequence"/>
</dbReference>
<dbReference type="PANTHER" id="PTHR10938">
    <property type="entry name" value="TRANSLATION INITIATION FACTOR IF-3"/>
    <property type="match status" value="1"/>
</dbReference>
<dbReference type="GO" id="GO:0003743">
    <property type="term" value="F:translation initiation factor activity"/>
    <property type="evidence" value="ECO:0007669"/>
    <property type="project" value="UniProtKB-KW"/>
</dbReference>
<proteinExistence type="inferred from homology"/>
<dbReference type="Gene3D" id="3.30.110.10">
    <property type="entry name" value="Translation initiation factor 3 (IF-3), C-terminal domain"/>
    <property type="match status" value="1"/>
</dbReference>
<dbReference type="PANTHER" id="PTHR10938:SF0">
    <property type="entry name" value="TRANSLATION INITIATION FACTOR IF-3, MITOCHONDRIAL"/>
    <property type="match status" value="1"/>
</dbReference>
<protein>
    <recommendedName>
        <fullName evidence="7">Translation initiation factor 3 N-terminal domain-containing protein</fullName>
    </recommendedName>
</protein>
<accession>A0A067QDC9</accession>
<sequence length="213" mass="24415">MRVPTSVLKTIVTPLLRPQQCYAPLTNIFAFQRHSSNLPPSRPRDKFIKYRMVRLVDPETGGLQPFAPLANILAAIDRTTHFVELVTETPEPIVKLISKQEANEKRREQKAKQKELKAKAREQKEVQMTWGVAAGDMAHKLKKVRQELVRGNRVDLVFAPKKGQKWPTPEEMVQRANQVVDDLKDVGKEWKERAVSKHTTIIRLQGELPKDSQ</sequence>
<dbReference type="AlphaFoldDB" id="A0A067QDC9"/>
<dbReference type="InterPro" id="IPR036788">
    <property type="entry name" value="T_IF-3_C_sf"/>
</dbReference>
<dbReference type="STRING" id="933084.A0A067QDC9"/>
<keyword evidence="2" id="KW-0396">Initiation factor</keyword>
<feature type="coiled-coil region" evidence="4">
    <location>
        <begin position="99"/>
        <end position="126"/>
    </location>
</feature>
<name>A0A067QDC9_9AGAM</name>
<dbReference type="GO" id="GO:0032790">
    <property type="term" value="P:ribosome disassembly"/>
    <property type="evidence" value="ECO:0007669"/>
    <property type="project" value="TreeGrafter"/>
</dbReference>
<organism evidence="5 6">
    <name type="scientific">Jaapia argillacea MUCL 33604</name>
    <dbReference type="NCBI Taxonomy" id="933084"/>
    <lineage>
        <taxon>Eukaryota</taxon>
        <taxon>Fungi</taxon>
        <taxon>Dikarya</taxon>
        <taxon>Basidiomycota</taxon>
        <taxon>Agaricomycotina</taxon>
        <taxon>Agaricomycetes</taxon>
        <taxon>Agaricomycetidae</taxon>
        <taxon>Jaapiales</taxon>
        <taxon>Jaapiaceae</taxon>
        <taxon>Jaapia</taxon>
    </lineage>
</organism>
<dbReference type="HOGENOM" id="CLU_062478_2_0_1"/>
<dbReference type="EMBL" id="KL197709">
    <property type="protein sequence ID" value="KDQ65073.1"/>
    <property type="molecule type" value="Genomic_DNA"/>
</dbReference>
<evidence type="ECO:0000313" key="6">
    <source>
        <dbReference type="Proteomes" id="UP000027265"/>
    </source>
</evidence>
<keyword evidence="6" id="KW-1185">Reference proteome</keyword>
<evidence type="ECO:0000256" key="4">
    <source>
        <dbReference type="SAM" id="Coils"/>
    </source>
</evidence>
<dbReference type="InParanoid" id="A0A067QDC9"/>